<sequence length="158" mass="18088">MYKKPIARALSRSIPPHDYTPLFHPVGHVNVGTIGTGLHEELMQELAIDSVVRKALDHNHAEFQKQLIGNASFETTGDNSFNMNFDIDMLKHQIDLMEQARQRHLDVTCEVPEELRSMFLSRGMTEEDVDRVILYPNRCEIVNNAVNIVYKMQPKDGL</sequence>
<protein>
    <submittedName>
        <fullName evidence="1">Uncharacterized protein</fullName>
    </submittedName>
</protein>
<accession>A0A1S6L3H9</accession>
<gene>
    <name evidence="1" type="ORF">YOLOSWAG_231</name>
</gene>
<organism evidence="1 2">
    <name type="scientific">Erwinia phage vB_EamM_Yoloswag</name>
    <dbReference type="NCBI Taxonomy" id="1958956"/>
    <lineage>
        <taxon>Viruses</taxon>
        <taxon>Duplodnaviria</taxon>
        <taxon>Heunggongvirae</taxon>
        <taxon>Uroviricota</taxon>
        <taxon>Caudoviricetes</taxon>
        <taxon>Yoloswagvirus</taxon>
        <taxon>Yoloswagvirus yoloswag</taxon>
    </lineage>
</organism>
<keyword evidence="2" id="KW-1185">Reference proteome</keyword>
<dbReference type="EMBL" id="KY448244">
    <property type="protein sequence ID" value="AQT28709.1"/>
    <property type="molecule type" value="Genomic_DNA"/>
</dbReference>
<dbReference type="Proteomes" id="UP000221250">
    <property type="component" value="Segment"/>
</dbReference>
<reference evidence="1 2" key="1">
    <citation type="submission" date="2017-01" db="EMBL/GenBank/DDBJ databases">
        <authorList>
            <person name="Mah S.A."/>
            <person name="Swanson W.J."/>
            <person name="Moy G.W."/>
            <person name="Vacquier V.D."/>
        </authorList>
    </citation>
    <scope>NUCLEOTIDE SEQUENCE [LARGE SCALE GENOMIC DNA]</scope>
</reference>
<name>A0A1S6L3H9_9CAUD</name>
<proteinExistence type="predicted"/>
<evidence type="ECO:0000313" key="1">
    <source>
        <dbReference type="EMBL" id="AQT28709.1"/>
    </source>
</evidence>
<evidence type="ECO:0000313" key="2">
    <source>
        <dbReference type="Proteomes" id="UP000221250"/>
    </source>
</evidence>